<evidence type="ECO:0000313" key="5">
    <source>
        <dbReference type="Proteomes" id="UP000261166"/>
    </source>
</evidence>
<name>A0A3E3IJ68_9FIRM</name>
<dbReference type="SUPFAM" id="SSF51445">
    <property type="entry name" value="(Trans)glycosidases"/>
    <property type="match status" value="1"/>
</dbReference>
<proteinExistence type="predicted"/>
<keyword evidence="2" id="KW-0732">Signal</keyword>
<dbReference type="Pfam" id="PF13200">
    <property type="entry name" value="DUF4015"/>
    <property type="match status" value="2"/>
</dbReference>
<feature type="compositionally biased region" description="Low complexity" evidence="1">
    <location>
        <begin position="367"/>
        <end position="414"/>
    </location>
</feature>
<dbReference type="InterPro" id="IPR025275">
    <property type="entry name" value="DUF4015"/>
</dbReference>
<protein>
    <recommendedName>
        <fullName evidence="3">DUF4015 domain-containing protein</fullName>
    </recommendedName>
</protein>
<feature type="chain" id="PRO_5017798557" description="DUF4015 domain-containing protein" evidence="2">
    <location>
        <begin position="25"/>
        <end position="534"/>
    </location>
</feature>
<feature type="domain" description="DUF4015" evidence="3">
    <location>
        <begin position="443"/>
        <end position="498"/>
    </location>
</feature>
<dbReference type="OrthoDB" id="9774125at2"/>
<gene>
    <name evidence="4" type="ORF">DWY69_23115</name>
</gene>
<dbReference type="RefSeq" id="WP_117531419.1">
    <property type="nucleotide sequence ID" value="NZ_CALBAU010000197.1"/>
</dbReference>
<sequence>MKISKIFAAILLCLLVIAATSAYLAGISRDAQEAAAIQEGTDVSGNSEDFAETEGGAEGEGDIDAPETSAQEAAETEQTEEYGGELPIGDRVKVKGIYVTGNMAGTSNMDNLISLVDRTELNTMVIDIKNDEGRVVYQMDSPMVSELGSAQKLVADMPALVKKCREHEIYLIGRIVAFKDPFLAENRPELALHNQDGSVFRDKSGLAWVNPYSREVWEYLMEIAAQAVAVGFDEIQFDYIRFSTDSGMSKVDFGPEAAGRDKEGTITEFTAYAAQALHQLGVPVSADVYGIIIDSELDASIVGQDYYEMAKYLDYISPMVYPSHYGPGNLGLAVPDAQPYETIYRSMGASREVLAGMRKDANGQQVSGNDASAGGEAAGGVSADGEAGDASGNSIDGNEVPANGNAGNAVSANEIPADEKPGDGTSGNEISGNEILNPRDMEPAEEIRADVRPWLQDFTASWVPGHIKYGPEEIRAQIQAVYDAGYEEWILWNASNRYTEGGLLPAEEAESAETAQAPGNAETAAGPAAENPAD</sequence>
<feature type="signal peptide" evidence="2">
    <location>
        <begin position="1"/>
        <end position="24"/>
    </location>
</feature>
<organism evidence="4 5">
    <name type="scientific">Eisenbergiella massiliensis</name>
    <dbReference type="NCBI Taxonomy" id="1720294"/>
    <lineage>
        <taxon>Bacteria</taxon>
        <taxon>Bacillati</taxon>
        <taxon>Bacillota</taxon>
        <taxon>Clostridia</taxon>
        <taxon>Lachnospirales</taxon>
        <taxon>Lachnospiraceae</taxon>
        <taxon>Eisenbergiella</taxon>
    </lineage>
</organism>
<evidence type="ECO:0000256" key="1">
    <source>
        <dbReference type="SAM" id="MobiDB-lite"/>
    </source>
</evidence>
<dbReference type="EMBL" id="QVLU01000026">
    <property type="protein sequence ID" value="RGE67110.1"/>
    <property type="molecule type" value="Genomic_DNA"/>
</dbReference>
<dbReference type="Gene3D" id="3.20.20.80">
    <property type="entry name" value="Glycosidases"/>
    <property type="match status" value="1"/>
</dbReference>
<feature type="domain" description="DUF4015" evidence="3">
    <location>
        <begin position="96"/>
        <end position="357"/>
    </location>
</feature>
<feature type="region of interest" description="Disordered" evidence="1">
    <location>
        <begin position="362"/>
        <end position="439"/>
    </location>
</feature>
<evidence type="ECO:0000259" key="3">
    <source>
        <dbReference type="Pfam" id="PF13200"/>
    </source>
</evidence>
<feature type="region of interest" description="Disordered" evidence="1">
    <location>
        <begin position="503"/>
        <end position="534"/>
    </location>
</feature>
<feature type="compositionally biased region" description="Low complexity" evidence="1">
    <location>
        <begin position="503"/>
        <end position="518"/>
    </location>
</feature>
<dbReference type="InterPro" id="IPR017853">
    <property type="entry name" value="GH"/>
</dbReference>
<evidence type="ECO:0000313" key="4">
    <source>
        <dbReference type="EMBL" id="RGE67110.1"/>
    </source>
</evidence>
<comment type="caution">
    <text evidence="4">The sequence shown here is derived from an EMBL/GenBank/DDBJ whole genome shotgun (WGS) entry which is preliminary data.</text>
</comment>
<accession>A0A3E3IJ68</accession>
<evidence type="ECO:0000256" key="2">
    <source>
        <dbReference type="SAM" id="SignalP"/>
    </source>
</evidence>
<feature type="compositionally biased region" description="Acidic residues" evidence="1">
    <location>
        <begin position="74"/>
        <end position="83"/>
    </location>
</feature>
<feature type="region of interest" description="Disordered" evidence="1">
    <location>
        <begin position="38"/>
        <end position="85"/>
    </location>
</feature>
<reference evidence="4 5" key="1">
    <citation type="submission" date="2018-08" db="EMBL/GenBank/DDBJ databases">
        <title>A genome reference for cultivated species of the human gut microbiota.</title>
        <authorList>
            <person name="Zou Y."/>
            <person name="Xue W."/>
            <person name="Luo G."/>
        </authorList>
    </citation>
    <scope>NUCLEOTIDE SEQUENCE [LARGE SCALE GENOMIC DNA]</scope>
    <source>
        <strain evidence="4 5">AF26-4BH</strain>
    </source>
</reference>
<dbReference type="AlphaFoldDB" id="A0A3E3IJ68"/>
<dbReference type="Proteomes" id="UP000261166">
    <property type="component" value="Unassembled WGS sequence"/>
</dbReference>
<feature type="compositionally biased region" description="Acidic residues" evidence="1">
    <location>
        <begin position="49"/>
        <end position="65"/>
    </location>
</feature>